<dbReference type="AlphaFoldDB" id="A0A6G4TV40"/>
<protein>
    <submittedName>
        <fullName evidence="3">Uncharacterized protein</fullName>
    </submittedName>
</protein>
<keyword evidence="2" id="KW-1133">Transmembrane helix</keyword>
<evidence type="ECO:0000313" key="3">
    <source>
        <dbReference type="EMBL" id="NGN62907.1"/>
    </source>
</evidence>
<dbReference type="Proteomes" id="UP000481583">
    <property type="component" value="Unassembled WGS sequence"/>
</dbReference>
<dbReference type="EMBL" id="JAAKZV010000006">
    <property type="protein sequence ID" value="NGN62907.1"/>
    <property type="molecule type" value="Genomic_DNA"/>
</dbReference>
<keyword evidence="4" id="KW-1185">Reference proteome</keyword>
<keyword evidence="2" id="KW-0472">Membrane</keyword>
<evidence type="ECO:0000256" key="2">
    <source>
        <dbReference type="SAM" id="Phobius"/>
    </source>
</evidence>
<organism evidence="3 4">
    <name type="scientific">Streptomyces coryli</name>
    <dbReference type="NCBI Taxonomy" id="1128680"/>
    <lineage>
        <taxon>Bacteria</taxon>
        <taxon>Bacillati</taxon>
        <taxon>Actinomycetota</taxon>
        <taxon>Actinomycetes</taxon>
        <taxon>Kitasatosporales</taxon>
        <taxon>Streptomycetaceae</taxon>
        <taxon>Streptomyces</taxon>
    </lineage>
</organism>
<feature type="compositionally biased region" description="Low complexity" evidence="1">
    <location>
        <begin position="8"/>
        <end position="44"/>
    </location>
</feature>
<name>A0A6G4TV40_9ACTN</name>
<feature type="region of interest" description="Disordered" evidence="1">
    <location>
        <begin position="1"/>
        <end position="70"/>
    </location>
</feature>
<reference evidence="3 4" key="1">
    <citation type="submission" date="2020-02" db="EMBL/GenBank/DDBJ databases">
        <title>Whole-genome analyses of novel actinobacteria.</title>
        <authorList>
            <person name="Sahin N."/>
        </authorList>
    </citation>
    <scope>NUCLEOTIDE SEQUENCE [LARGE SCALE GENOMIC DNA]</scope>
    <source>
        <strain evidence="3 4">A7024</strain>
    </source>
</reference>
<feature type="transmembrane region" description="Helical" evidence="2">
    <location>
        <begin position="77"/>
        <end position="96"/>
    </location>
</feature>
<feature type="region of interest" description="Disordered" evidence="1">
    <location>
        <begin position="136"/>
        <end position="156"/>
    </location>
</feature>
<evidence type="ECO:0000313" key="4">
    <source>
        <dbReference type="Proteomes" id="UP000481583"/>
    </source>
</evidence>
<comment type="caution">
    <text evidence="3">The sequence shown here is derived from an EMBL/GenBank/DDBJ whole genome shotgun (WGS) entry which is preliminary data.</text>
</comment>
<gene>
    <name evidence="3" type="ORF">G5C51_03180</name>
</gene>
<sequence length="273" mass="28374">MSTPPQSPYGQQPPQGYGAPGYGQQPGQQPPAYGAPAYGQQPAPYGAPPQQPGPYGAQPQPGFYPPPPPKKSNTGKILAIVGGALVLVIILAYAGISALTRGGVGTSTPDYEVTLPKTLEGGKLKLKQDLTQQMKDGLKAQGDSQPDELRSGLYTGGTDQLVYQGGVDSRSDSESAEEYLNGAEEADGTSPGTEHKKIQPAGSGETWLCAVMVKEQYGQKMSMPTCAWTEDGVLVAIVDGSPGTMTKSPADIDLDALAERASGVKDEVLVPAE</sequence>
<dbReference type="SUPFAM" id="SSF81995">
    <property type="entry name" value="beta-sandwich domain of Sec23/24"/>
    <property type="match status" value="1"/>
</dbReference>
<evidence type="ECO:0000256" key="1">
    <source>
        <dbReference type="SAM" id="MobiDB-lite"/>
    </source>
</evidence>
<dbReference type="RefSeq" id="WP_165231189.1">
    <property type="nucleotide sequence ID" value="NZ_JAAKZV010000006.1"/>
</dbReference>
<proteinExistence type="predicted"/>
<keyword evidence="2" id="KW-0812">Transmembrane</keyword>
<accession>A0A6G4TV40</accession>